<evidence type="ECO:0000313" key="2">
    <source>
        <dbReference type="Proteomes" id="UP000241858"/>
    </source>
</evidence>
<dbReference type="EMBL" id="PYLY01000001">
    <property type="protein sequence ID" value="PSU12883.1"/>
    <property type="molecule type" value="Genomic_DNA"/>
</dbReference>
<proteinExistence type="predicted"/>
<accession>A0A2T3I3C3</accession>
<sequence length="63" mass="7382">MQDNSNNSHITTFNKNKNKPLIIKALIKQKIQKAKFKPLFFKKNTKIGVHQHHSCYYPSRSVV</sequence>
<gene>
    <name evidence="1" type="ORF">C0W81_00430</name>
</gene>
<organism evidence="1 2">
    <name type="scientific">Photobacterium aquimaris</name>
    <dbReference type="NCBI Taxonomy" id="512643"/>
    <lineage>
        <taxon>Bacteria</taxon>
        <taxon>Pseudomonadati</taxon>
        <taxon>Pseudomonadota</taxon>
        <taxon>Gammaproteobacteria</taxon>
        <taxon>Vibrionales</taxon>
        <taxon>Vibrionaceae</taxon>
        <taxon>Photobacterium</taxon>
    </lineage>
</organism>
<protein>
    <submittedName>
        <fullName evidence="1">Uncharacterized protein</fullName>
    </submittedName>
</protein>
<name>A0A2T3I3C3_9GAMM</name>
<comment type="caution">
    <text evidence="1">The sequence shown here is derived from an EMBL/GenBank/DDBJ whole genome shotgun (WGS) entry which is preliminary data.</text>
</comment>
<evidence type="ECO:0000313" key="1">
    <source>
        <dbReference type="EMBL" id="PSU12883.1"/>
    </source>
</evidence>
<dbReference type="Proteomes" id="UP000241858">
    <property type="component" value="Unassembled WGS sequence"/>
</dbReference>
<reference evidence="1 2" key="1">
    <citation type="submission" date="2018-03" db="EMBL/GenBank/DDBJ databases">
        <title>Whole genome sequencing of Histamine producing bacteria.</title>
        <authorList>
            <person name="Butler K."/>
        </authorList>
    </citation>
    <scope>NUCLEOTIDE SEQUENCE [LARGE SCALE GENOMIC DNA]</scope>
    <source>
        <strain evidence="1 2">DSM 23343</strain>
    </source>
</reference>
<dbReference type="AlphaFoldDB" id="A0A2T3I3C3"/>